<gene>
    <name evidence="1" type="ORF">CALMAC_LOCUS8836</name>
</gene>
<proteinExistence type="predicted"/>
<accession>A0A653CG76</accession>
<sequence length="328" mass="37999">MGFYDNVRRLYGDEAYKNMKIWACTLEKLANFENHVKFLLQCKQKQISSGQKRPPKADSKLLDSYVPAAMQILAHVTELMKYDLRPSSSSPESQNVGFQNLHPTPPHKPAIFAPFPPVRHFFKRDVSSIFGRDLDLTSGFDYLDLDKFFRSTPFAENFFFDTLDLVDDIQVNNGSSNRIEQYFGKNFADTWKLANKPETDGAVYNINSQVFEFLREYDESSLRKKQTPPTKAYVTLLSLYDLLNKDSKKLGLNKYQGYHDRILKDLSESSSRTSAYQLRSVLSKVLERRDTKREDIMKKMMMIVTDLDQHNSYLNMALKYIPPLAFAL</sequence>
<name>A0A653CG76_CALMS</name>
<reference evidence="1 2" key="1">
    <citation type="submission" date="2019-01" db="EMBL/GenBank/DDBJ databases">
        <authorList>
            <person name="Sayadi A."/>
        </authorList>
    </citation>
    <scope>NUCLEOTIDE SEQUENCE [LARGE SCALE GENOMIC DNA]</scope>
</reference>
<evidence type="ECO:0000313" key="1">
    <source>
        <dbReference type="EMBL" id="VEN46888.1"/>
    </source>
</evidence>
<keyword evidence="2" id="KW-1185">Reference proteome</keyword>
<protein>
    <submittedName>
        <fullName evidence="1">Uncharacterized protein</fullName>
    </submittedName>
</protein>
<dbReference type="Proteomes" id="UP000410492">
    <property type="component" value="Unassembled WGS sequence"/>
</dbReference>
<organism evidence="1 2">
    <name type="scientific">Callosobruchus maculatus</name>
    <name type="common">Southern cowpea weevil</name>
    <name type="synonym">Pulse bruchid</name>
    <dbReference type="NCBI Taxonomy" id="64391"/>
    <lineage>
        <taxon>Eukaryota</taxon>
        <taxon>Metazoa</taxon>
        <taxon>Ecdysozoa</taxon>
        <taxon>Arthropoda</taxon>
        <taxon>Hexapoda</taxon>
        <taxon>Insecta</taxon>
        <taxon>Pterygota</taxon>
        <taxon>Neoptera</taxon>
        <taxon>Endopterygota</taxon>
        <taxon>Coleoptera</taxon>
        <taxon>Polyphaga</taxon>
        <taxon>Cucujiformia</taxon>
        <taxon>Chrysomeloidea</taxon>
        <taxon>Chrysomelidae</taxon>
        <taxon>Bruchinae</taxon>
        <taxon>Bruchini</taxon>
        <taxon>Callosobruchus</taxon>
    </lineage>
</organism>
<dbReference type="OrthoDB" id="8197773at2759"/>
<dbReference type="AlphaFoldDB" id="A0A653CG76"/>
<evidence type="ECO:0000313" key="2">
    <source>
        <dbReference type="Proteomes" id="UP000410492"/>
    </source>
</evidence>
<dbReference type="EMBL" id="CAACVG010007752">
    <property type="protein sequence ID" value="VEN46888.1"/>
    <property type="molecule type" value="Genomic_DNA"/>
</dbReference>